<comment type="caution">
    <text evidence="1">The sequence shown here is derived from an EMBL/GenBank/DDBJ whole genome shotgun (WGS) entry which is preliminary data.</text>
</comment>
<dbReference type="AlphaFoldDB" id="A0A1D1UQX5"/>
<sequence>MDKLEALRLEAGKQFFLAKKRKHMVKNLDQRRWALTANRAMGLEGFKASTDWTEKPKCICDRKITMFVTEKSIKDLLKVKQSAADCVALVRSRIADYGVDCL</sequence>
<gene>
    <name evidence="1" type="primary">RvY_01239-1</name>
    <name evidence="1" type="synonym">RvY_01239.1</name>
    <name evidence="1" type="ORF">RvY_01239</name>
</gene>
<name>A0A1D1UQX5_RAMVA</name>
<accession>A0A1D1UQX5</accession>
<reference evidence="1 2" key="1">
    <citation type="journal article" date="2016" name="Nat. Commun.">
        <title>Extremotolerant tardigrade genome and improved radiotolerance of human cultured cells by tardigrade-unique protein.</title>
        <authorList>
            <person name="Hashimoto T."/>
            <person name="Horikawa D.D."/>
            <person name="Saito Y."/>
            <person name="Kuwahara H."/>
            <person name="Kozuka-Hata H."/>
            <person name="Shin-I T."/>
            <person name="Minakuchi Y."/>
            <person name="Ohishi K."/>
            <person name="Motoyama A."/>
            <person name="Aizu T."/>
            <person name="Enomoto A."/>
            <person name="Kondo K."/>
            <person name="Tanaka S."/>
            <person name="Hara Y."/>
            <person name="Koshikawa S."/>
            <person name="Sagara H."/>
            <person name="Miura T."/>
            <person name="Yokobori S."/>
            <person name="Miyagawa K."/>
            <person name="Suzuki Y."/>
            <person name="Kubo T."/>
            <person name="Oyama M."/>
            <person name="Kohara Y."/>
            <person name="Fujiyama A."/>
            <person name="Arakawa K."/>
            <person name="Katayama T."/>
            <person name="Toyoda A."/>
            <person name="Kunieda T."/>
        </authorList>
    </citation>
    <scope>NUCLEOTIDE SEQUENCE [LARGE SCALE GENOMIC DNA]</scope>
    <source>
        <strain evidence="1 2">YOKOZUNA-1</strain>
    </source>
</reference>
<organism evidence="1 2">
    <name type="scientific">Ramazzottius varieornatus</name>
    <name type="common">Water bear</name>
    <name type="synonym">Tardigrade</name>
    <dbReference type="NCBI Taxonomy" id="947166"/>
    <lineage>
        <taxon>Eukaryota</taxon>
        <taxon>Metazoa</taxon>
        <taxon>Ecdysozoa</taxon>
        <taxon>Tardigrada</taxon>
        <taxon>Eutardigrada</taxon>
        <taxon>Parachela</taxon>
        <taxon>Hypsibioidea</taxon>
        <taxon>Ramazzottiidae</taxon>
        <taxon>Ramazzottius</taxon>
    </lineage>
</organism>
<keyword evidence="2" id="KW-1185">Reference proteome</keyword>
<proteinExistence type="predicted"/>
<dbReference type="Proteomes" id="UP000186922">
    <property type="component" value="Unassembled WGS sequence"/>
</dbReference>
<dbReference type="EMBL" id="BDGG01000001">
    <property type="protein sequence ID" value="GAU88558.1"/>
    <property type="molecule type" value="Genomic_DNA"/>
</dbReference>
<protein>
    <submittedName>
        <fullName evidence="1">Uncharacterized protein</fullName>
    </submittedName>
</protein>
<evidence type="ECO:0000313" key="2">
    <source>
        <dbReference type="Proteomes" id="UP000186922"/>
    </source>
</evidence>
<evidence type="ECO:0000313" key="1">
    <source>
        <dbReference type="EMBL" id="GAU88558.1"/>
    </source>
</evidence>